<dbReference type="EMBL" id="NJBO01000004">
    <property type="protein sequence ID" value="TKJ43460.1"/>
    <property type="molecule type" value="Genomic_DNA"/>
</dbReference>
<keyword evidence="1" id="KW-0732">Signal</keyword>
<dbReference type="CDD" id="cd02142">
    <property type="entry name" value="McbC_SagB-like_oxidoreductase"/>
    <property type="match status" value="1"/>
</dbReference>
<gene>
    <name evidence="3" type="ORF">CEE36_03750</name>
</gene>
<dbReference type="GO" id="GO:0016491">
    <property type="term" value="F:oxidoreductase activity"/>
    <property type="evidence" value="ECO:0007669"/>
    <property type="project" value="InterPro"/>
</dbReference>
<reference evidence="3 4" key="1">
    <citation type="submission" date="2017-06" db="EMBL/GenBank/DDBJ databases">
        <title>Novel microbial phyla capable of carbon fixation and sulfur reduction in deep-sea sediments.</title>
        <authorList>
            <person name="Huang J."/>
            <person name="Baker B."/>
            <person name="Wang Y."/>
        </authorList>
    </citation>
    <scope>NUCLEOTIDE SEQUENCE [LARGE SCALE GENOMIC DNA]</scope>
    <source>
        <strain evidence="3">B3_TA06</strain>
    </source>
</reference>
<evidence type="ECO:0000259" key="2">
    <source>
        <dbReference type="Pfam" id="PF00881"/>
    </source>
</evidence>
<dbReference type="Gene3D" id="3.40.109.10">
    <property type="entry name" value="NADH Oxidase"/>
    <property type="match status" value="1"/>
</dbReference>
<dbReference type="InterPro" id="IPR052544">
    <property type="entry name" value="Bacteriocin_Proc_Enz"/>
</dbReference>
<dbReference type="Pfam" id="PF00881">
    <property type="entry name" value="Nitroreductase"/>
    <property type="match status" value="1"/>
</dbReference>
<dbReference type="Proteomes" id="UP000317778">
    <property type="component" value="Unassembled WGS sequence"/>
</dbReference>
<proteinExistence type="predicted"/>
<dbReference type="AlphaFoldDB" id="A0A532V8C4"/>
<sequence>MKKYAIILAVMLFAACPGGNVAEEYKLPRPLQTDRSIEECLAERRSVRSFASDTLTTEQIATLLWAAQGITDTTRGFRTAPSAGATYPLETYLVTAGGIFLYHPAAHKITLLKKGDKRAELALACLGQYWVGKAPASIILCAVPKRTSQRYGERAMRYIWMEAGHAAQNILLEAVALGLGGVPIGAFSDDAVAKLLDLDDSTIPLYVIPVGVPAKSARP</sequence>
<protein>
    <submittedName>
        <fullName evidence="3">Nitroreductase</fullName>
    </submittedName>
</protein>
<evidence type="ECO:0000256" key="1">
    <source>
        <dbReference type="SAM" id="SignalP"/>
    </source>
</evidence>
<evidence type="ECO:0000313" key="4">
    <source>
        <dbReference type="Proteomes" id="UP000317778"/>
    </source>
</evidence>
<dbReference type="PROSITE" id="PS51257">
    <property type="entry name" value="PROKAR_LIPOPROTEIN"/>
    <property type="match status" value="1"/>
</dbReference>
<name>A0A532V8C4_UNCT6</name>
<dbReference type="PANTHER" id="PTHR43745:SF2">
    <property type="entry name" value="NITROREDUCTASE MJ1384-RELATED"/>
    <property type="match status" value="1"/>
</dbReference>
<dbReference type="PANTHER" id="PTHR43745">
    <property type="entry name" value="NITROREDUCTASE MJ1384-RELATED"/>
    <property type="match status" value="1"/>
</dbReference>
<evidence type="ECO:0000313" key="3">
    <source>
        <dbReference type="EMBL" id="TKJ43460.1"/>
    </source>
</evidence>
<dbReference type="NCBIfam" id="TIGR03605">
    <property type="entry name" value="antibiot_sagB"/>
    <property type="match status" value="1"/>
</dbReference>
<organism evidence="3 4">
    <name type="scientific">candidate division TA06 bacterium B3_TA06</name>
    <dbReference type="NCBI Taxonomy" id="2012487"/>
    <lineage>
        <taxon>Bacteria</taxon>
        <taxon>Bacteria division TA06</taxon>
    </lineage>
</organism>
<dbReference type="InterPro" id="IPR020051">
    <property type="entry name" value="SagB-type_dehydrogenase"/>
</dbReference>
<dbReference type="InterPro" id="IPR000415">
    <property type="entry name" value="Nitroreductase-like"/>
</dbReference>
<dbReference type="SUPFAM" id="SSF55469">
    <property type="entry name" value="FMN-dependent nitroreductase-like"/>
    <property type="match status" value="1"/>
</dbReference>
<feature type="domain" description="Nitroreductase" evidence="2">
    <location>
        <begin position="42"/>
        <end position="211"/>
    </location>
</feature>
<comment type="caution">
    <text evidence="3">The sequence shown here is derived from an EMBL/GenBank/DDBJ whole genome shotgun (WGS) entry which is preliminary data.</text>
</comment>
<feature type="signal peptide" evidence="1">
    <location>
        <begin position="1"/>
        <end position="22"/>
    </location>
</feature>
<dbReference type="InterPro" id="IPR029479">
    <property type="entry name" value="Nitroreductase"/>
</dbReference>
<feature type="chain" id="PRO_5021743220" evidence="1">
    <location>
        <begin position="23"/>
        <end position="219"/>
    </location>
</feature>
<accession>A0A532V8C4</accession>